<dbReference type="PANTHER" id="PTHR19879:SF9">
    <property type="entry name" value="TRANSCRIPTION INITIATION FACTOR TFIID SUBUNIT 5"/>
    <property type="match status" value="1"/>
</dbReference>
<dbReference type="KEGG" id="ftj:FTUN_3875"/>
<dbReference type="PROSITE" id="PS50294">
    <property type="entry name" value="WD_REPEATS_REGION"/>
    <property type="match status" value="1"/>
</dbReference>
<keyword evidence="3" id="KW-1185">Reference proteome</keyword>
<name>A0A6M5YQU9_9BACT</name>
<dbReference type="SMART" id="SM00320">
    <property type="entry name" value="WD40"/>
    <property type="match status" value="5"/>
</dbReference>
<dbReference type="EMBL" id="CP053452">
    <property type="protein sequence ID" value="QJW96318.1"/>
    <property type="molecule type" value="Genomic_DNA"/>
</dbReference>
<feature type="repeat" description="WD" evidence="1">
    <location>
        <begin position="399"/>
        <end position="431"/>
    </location>
</feature>
<evidence type="ECO:0000313" key="3">
    <source>
        <dbReference type="Proteomes" id="UP000503447"/>
    </source>
</evidence>
<dbReference type="AlphaFoldDB" id="A0A6M5YQU9"/>
<dbReference type="InterPro" id="IPR015943">
    <property type="entry name" value="WD40/YVTN_repeat-like_dom_sf"/>
</dbReference>
<dbReference type="PANTHER" id="PTHR19879">
    <property type="entry name" value="TRANSCRIPTION INITIATION FACTOR TFIID"/>
    <property type="match status" value="1"/>
</dbReference>
<dbReference type="InterPro" id="IPR011047">
    <property type="entry name" value="Quinoprotein_ADH-like_sf"/>
</dbReference>
<evidence type="ECO:0000313" key="2">
    <source>
        <dbReference type="EMBL" id="QJW96318.1"/>
    </source>
</evidence>
<organism evidence="2 3">
    <name type="scientific">Frigoriglobus tundricola</name>
    <dbReference type="NCBI Taxonomy" id="2774151"/>
    <lineage>
        <taxon>Bacteria</taxon>
        <taxon>Pseudomonadati</taxon>
        <taxon>Planctomycetota</taxon>
        <taxon>Planctomycetia</taxon>
        <taxon>Gemmatales</taxon>
        <taxon>Gemmataceae</taxon>
        <taxon>Frigoriglobus</taxon>
    </lineage>
</organism>
<dbReference type="Gene3D" id="2.130.10.10">
    <property type="entry name" value="YVTN repeat-like/Quinoprotein amine dehydrogenase"/>
    <property type="match status" value="2"/>
</dbReference>
<dbReference type="InterPro" id="IPR001680">
    <property type="entry name" value="WD40_rpt"/>
</dbReference>
<gene>
    <name evidence="2" type="ORF">FTUN_3875</name>
</gene>
<proteinExistence type="predicted"/>
<protein>
    <recommendedName>
        <fullName evidence="4">Anaphase-promoting complex subunit 4 WD40 domain-containing protein</fullName>
    </recommendedName>
</protein>
<evidence type="ECO:0000256" key="1">
    <source>
        <dbReference type="PROSITE-ProRule" id="PRU00221"/>
    </source>
</evidence>
<keyword evidence="1" id="KW-0853">WD repeat</keyword>
<dbReference type="PROSITE" id="PS50082">
    <property type="entry name" value="WD_REPEATS_2"/>
    <property type="match status" value="2"/>
</dbReference>
<feature type="repeat" description="WD" evidence="1">
    <location>
        <begin position="97"/>
        <end position="140"/>
    </location>
</feature>
<dbReference type="Proteomes" id="UP000503447">
    <property type="component" value="Chromosome"/>
</dbReference>
<evidence type="ECO:0008006" key="4">
    <source>
        <dbReference type="Google" id="ProtNLM"/>
    </source>
</evidence>
<accession>A0A6M5YQU9</accession>
<dbReference type="Pfam" id="PF00400">
    <property type="entry name" value="WD40"/>
    <property type="match status" value="2"/>
</dbReference>
<sequence>MIKLFAGVITARAPKERVPIRSFAVLPSGDVLAGNGHQLYQWNAAGALVRSVPNATCDRLAPAGGSVLLVSDGPRLEVYDGATLEPASRLVDPSLRRAAHDGVIRSIAVHPSGAFVATAADHDDRTVKVWELASGRLVTTVTSAGTEPIMIAWSGDGTYLLATTEGRVERWRFAPAEVERFVCFAALPLEAAAVVHGGSVAALGSVRNGSRALLVGCAAGGPRRTVSLADGGGNGQAALAADPVGGLAITTGSPGIRLWNPDTPVPVALTARSSRQPQFGPDGAGLWAVVDSDSVCRYDPVTKVETARWSNDMAGFMTGLSSLNALAVGRRVAVAGGRDGAVYVLDPQTCRPTGSASPNVGDPVLAAAVTPDDALALAGTQSGKLRVVRTADRTELSAAAAHSGGVTAVAIDRTGTLLVTGGRDRAVRVWKRTGDRFETLFTVSDLPSVATALRFDPAGGRLMVLLASEHAVRVWDVDRLRAELGDLKLGW</sequence>
<reference evidence="3" key="1">
    <citation type="submission" date="2020-05" db="EMBL/GenBank/DDBJ databases">
        <title>Frigoriglobus tundricola gen. nov., sp. nov., a psychrotolerant cellulolytic planctomycete of the family Gemmataceae with two divergent copies of 16S rRNA gene.</title>
        <authorList>
            <person name="Kulichevskaya I.S."/>
            <person name="Ivanova A.A."/>
            <person name="Naumoff D.G."/>
            <person name="Beletsky A.V."/>
            <person name="Rijpstra W.I.C."/>
            <person name="Sinninghe Damste J.S."/>
            <person name="Mardanov A.V."/>
            <person name="Ravin N.V."/>
            <person name="Dedysh S.N."/>
        </authorList>
    </citation>
    <scope>NUCLEOTIDE SEQUENCE [LARGE SCALE GENOMIC DNA]</scope>
    <source>
        <strain evidence="3">PL17</strain>
    </source>
</reference>
<dbReference type="SUPFAM" id="SSF50998">
    <property type="entry name" value="Quinoprotein alcohol dehydrogenase-like"/>
    <property type="match status" value="1"/>
</dbReference>